<dbReference type="InterPro" id="IPR051909">
    <property type="entry name" value="MFP_Cation_Efflux"/>
</dbReference>
<dbReference type="GO" id="GO:0060003">
    <property type="term" value="P:copper ion export"/>
    <property type="evidence" value="ECO:0007669"/>
    <property type="project" value="TreeGrafter"/>
</dbReference>
<sequence>MTAAQIKGAGIVTVKPGLLNRAGKEMTLNGSFTTSRAGGVAVNSMDAATVAEILKDNLSEVKAGEPLLRLASEGWLRYQQEHVQNSTALNLAQQGMNRDKALFEDGLISKRRLLEAQAQLTMANTAYQSSRQLLKLMGAGGGEISQIEKTGRITANLVVRAPVAGSLSGMTWMLGQQVSPGSTLLQITKPGGLELLLNASAEQSSLIKLGQVVRFKACNGQAMPLGTVLGIGSELTVGNQSIPVRVKLNSNPQALSCYKVNQFVSASVETGASADLSGFDFKVPDTAVAYIGSQAYVFAKSADGFQAIAVNSKRLSSNSFAINANAGAANKNIGVLKANSDLASSGTVLLKGVLQGLGAE</sequence>
<dbReference type="Gene3D" id="2.40.50.100">
    <property type="match status" value="1"/>
</dbReference>
<evidence type="ECO:0000313" key="2">
    <source>
        <dbReference type="EMBL" id="BET26609.1"/>
    </source>
</evidence>
<dbReference type="EMBL" id="AP028947">
    <property type="protein sequence ID" value="BET26609.1"/>
    <property type="molecule type" value="Genomic_DNA"/>
</dbReference>
<dbReference type="KEGG" id="lto:RGQ30_21100"/>
<dbReference type="Proteomes" id="UP001329151">
    <property type="component" value="Chromosome"/>
</dbReference>
<keyword evidence="1" id="KW-0813">Transport</keyword>
<protein>
    <recommendedName>
        <fullName evidence="4">RND efflux pump membrane fusion protein barrel-sandwich domain-containing protein</fullName>
    </recommendedName>
</protein>
<evidence type="ECO:0000256" key="1">
    <source>
        <dbReference type="ARBA" id="ARBA00022448"/>
    </source>
</evidence>
<dbReference type="Gene3D" id="1.10.287.470">
    <property type="entry name" value="Helix hairpin bin"/>
    <property type="match status" value="1"/>
</dbReference>
<evidence type="ECO:0008006" key="4">
    <source>
        <dbReference type="Google" id="ProtNLM"/>
    </source>
</evidence>
<dbReference type="SUPFAM" id="SSF111369">
    <property type="entry name" value="HlyD-like secretion proteins"/>
    <property type="match status" value="1"/>
</dbReference>
<dbReference type="RefSeq" id="WP_130555931.1">
    <property type="nucleotide sequence ID" value="NZ_AP028947.1"/>
</dbReference>
<keyword evidence="3" id="KW-1185">Reference proteome</keyword>
<dbReference type="Gene3D" id="2.40.30.170">
    <property type="match status" value="1"/>
</dbReference>
<reference evidence="2 3" key="1">
    <citation type="submission" date="2023-10" db="EMBL/GenBank/DDBJ databases">
        <title>Complete Genome Sequence of Limnobacter thiooxidans CS-K2T, Isolated from freshwater lake sediments in Bavaria, Germany.</title>
        <authorList>
            <person name="Naruki M."/>
            <person name="Watanabe A."/>
            <person name="Warashina T."/>
            <person name="Morita T."/>
            <person name="Arakawa K."/>
        </authorList>
    </citation>
    <scope>NUCLEOTIDE SEQUENCE [LARGE SCALE GENOMIC DNA]</scope>
    <source>
        <strain evidence="2 3">CS-K2</strain>
    </source>
</reference>
<organism evidence="2 3">
    <name type="scientific">Limnobacter thiooxidans</name>
    <dbReference type="NCBI Taxonomy" id="131080"/>
    <lineage>
        <taxon>Bacteria</taxon>
        <taxon>Pseudomonadati</taxon>
        <taxon>Pseudomonadota</taxon>
        <taxon>Betaproteobacteria</taxon>
        <taxon>Burkholderiales</taxon>
        <taxon>Burkholderiaceae</taxon>
        <taxon>Limnobacter</taxon>
    </lineage>
</organism>
<dbReference type="PANTHER" id="PTHR30097:SF4">
    <property type="entry name" value="SLR6042 PROTEIN"/>
    <property type="match status" value="1"/>
</dbReference>
<dbReference type="AlphaFoldDB" id="A0AA86M8T7"/>
<evidence type="ECO:0000313" key="3">
    <source>
        <dbReference type="Proteomes" id="UP001329151"/>
    </source>
</evidence>
<dbReference type="GO" id="GO:0046914">
    <property type="term" value="F:transition metal ion binding"/>
    <property type="evidence" value="ECO:0007669"/>
    <property type="project" value="TreeGrafter"/>
</dbReference>
<proteinExistence type="predicted"/>
<name>A0AA86M8T7_9BURK</name>
<dbReference type="GO" id="GO:0015679">
    <property type="term" value="P:plasma membrane copper ion transport"/>
    <property type="evidence" value="ECO:0007669"/>
    <property type="project" value="TreeGrafter"/>
</dbReference>
<dbReference type="GO" id="GO:0030288">
    <property type="term" value="C:outer membrane-bounded periplasmic space"/>
    <property type="evidence" value="ECO:0007669"/>
    <property type="project" value="TreeGrafter"/>
</dbReference>
<accession>A0AA86M8T7</accession>
<dbReference type="PANTHER" id="PTHR30097">
    <property type="entry name" value="CATION EFFLUX SYSTEM PROTEIN CUSB"/>
    <property type="match status" value="1"/>
</dbReference>
<gene>
    <name evidence="2" type="ORF">RGQ30_21100</name>
</gene>